<sequence length="71" mass="7825">MQVEHHGNHAVCDGLTVNLLLLCITVHQTAPMYQAALHKRHGPKRKPRMPQGFTNKIAGAANLDHVHESPS</sequence>
<organism evidence="2 3">
    <name type="scientific">Pochonia chlamydosporia 170</name>
    <dbReference type="NCBI Taxonomy" id="1380566"/>
    <lineage>
        <taxon>Eukaryota</taxon>
        <taxon>Fungi</taxon>
        <taxon>Dikarya</taxon>
        <taxon>Ascomycota</taxon>
        <taxon>Pezizomycotina</taxon>
        <taxon>Sordariomycetes</taxon>
        <taxon>Hypocreomycetidae</taxon>
        <taxon>Hypocreales</taxon>
        <taxon>Clavicipitaceae</taxon>
        <taxon>Pochonia</taxon>
    </lineage>
</organism>
<dbReference type="AlphaFoldDB" id="A0A179G5I0"/>
<name>A0A179G5I0_METCM</name>
<accession>A0A179G5I0</accession>
<proteinExistence type="predicted"/>
<evidence type="ECO:0000256" key="1">
    <source>
        <dbReference type="SAM" id="MobiDB-lite"/>
    </source>
</evidence>
<gene>
    <name evidence="2" type="ORF">VFPPC_15166</name>
</gene>
<dbReference type="KEGG" id="pchm:VFPPC_15166"/>
<dbReference type="EMBL" id="LSBJ02000001">
    <property type="protein sequence ID" value="OAQ72613.1"/>
    <property type="molecule type" value="Genomic_DNA"/>
</dbReference>
<dbReference type="GeneID" id="28856913"/>
<comment type="caution">
    <text evidence="2">The sequence shown here is derived from an EMBL/GenBank/DDBJ whole genome shotgun (WGS) entry which is preliminary data.</text>
</comment>
<reference evidence="2 3" key="1">
    <citation type="journal article" date="2016" name="PLoS Pathog.">
        <title>Biosynthesis of antibiotic leucinostatins in bio-control fungus Purpureocillium lilacinum and their inhibition on phytophthora revealed by genome mining.</title>
        <authorList>
            <person name="Wang G."/>
            <person name="Liu Z."/>
            <person name="Lin R."/>
            <person name="Li E."/>
            <person name="Mao Z."/>
            <person name="Ling J."/>
            <person name="Yang Y."/>
            <person name="Yin W.B."/>
            <person name="Xie B."/>
        </authorList>
    </citation>
    <scope>NUCLEOTIDE SEQUENCE [LARGE SCALE GENOMIC DNA]</scope>
    <source>
        <strain evidence="2">170</strain>
    </source>
</reference>
<feature type="compositionally biased region" description="Basic residues" evidence="1">
    <location>
        <begin position="38"/>
        <end position="48"/>
    </location>
</feature>
<keyword evidence="3" id="KW-1185">Reference proteome</keyword>
<dbReference type="RefSeq" id="XP_018148696.1">
    <property type="nucleotide sequence ID" value="XM_018292919.1"/>
</dbReference>
<evidence type="ECO:0000313" key="2">
    <source>
        <dbReference type="EMBL" id="OAQ72613.1"/>
    </source>
</evidence>
<evidence type="ECO:0000313" key="3">
    <source>
        <dbReference type="Proteomes" id="UP000078397"/>
    </source>
</evidence>
<protein>
    <submittedName>
        <fullName evidence="2">Uncharacterized protein</fullName>
    </submittedName>
</protein>
<feature type="region of interest" description="Disordered" evidence="1">
    <location>
        <begin position="38"/>
        <end position="71"/>
    </location>
</feature>
<dbReference type="Proteomes" id="UP000078397">
    <property type="component" value="Unassembled WGS sequence"/>
</dbReference>